<comment type="caution">
    <text evidence="1">The sequence shown here is derived from an EMBL/GenBank/DDBJ whole genome shotgun (WGS) entry which is preliminary data.</text>
</comment>
<protein>
    <recommendedName>
        <fullName evidence="3">DUF2946 domain-containing protein</fullName>
    </recommendedName>
</protein>
<evidence type="ECO:0000313" key="1">
    <source>
        <dbReference type="EMBL" id="MBJ6373097.1"/>
    </source>
</evidence>
<organism evidence="1 2">
    <name type="scientific">Sedimentitalea arenosa</name>
    <dbReference type="NCBI Taxonomy" id="2798803"/>
    <lineage>
        <taxon>Bacteria</taxon>
        <taxon>Pseudomonadati</taxon>
        <taxon>Pseudomonadota</taxon>
        <taxon>Alphaproteobacteria</taxon>
        <taxon>Rhodobacterales</taxon>
        <taxon>Paracoccaceae</taxon>
        <taxon>Sedimentitalea</taxon>
    </lineage>
</organism>
<accession>A0A8J7IK13</accession>
<dbReference type="Proteomes" id="UP000619079">
    <property type="component" value="Unassembled WGS sequence"/>
</dbReference>
<dbReference type="AlphaFoldDB" id="A0A8J7IK13"/>
<evidence type="ECO:0000313" key="2">
    <source>
        <dbReference type="Proteomes" id="UP000619079"/>
    </source>
</evidence>
<reference evidence="1" key="1">
    <citation type="submission" date="2020-12" db="EMBL/GenBank/DDBJ databases">
        <title>Sedimentitalea sp. nov., isolated from sand in Incheon.</title>
        <authorList>
            <person name="Kim W."/>
        </authorList>
    </citation>
    <scope>NUCLEOTIDE SEQUENCE</scope>
    <source>
        <strain evidence="1">CAU 1593</strain>
    </source>
</reference>
<name>A0A8J7IK13_9RHOB</name>
<keyword evidence="2" id="KW-1185">Reference proteome</keyword>
<proteinExistence type="predicted"/>
<evidence type="ECO:0008006" key="3">
    <source>
        <dbReference type="Google" id="ProtNLM"/>
    </source>
</evidence>
<dbReference type="EMBL" id="JAELVR010000011">
    <property type="protein sequence ID" value="MBJ6373097.1"/>
    <property type="molecule type" value="Genomic_DNA"/>
</dbReference>
<sequence length="129" mass="13453">MVLQVFLPVSAQASGGAWIEICGENGVEMVRVDLSDADSTPSLPATCQGCCPCVLGASVPPGVPPLQMAMPTAPDVVTHLQGSTEAEIESSAARLWPETRGPPLPHMNMTLTDLPYMTPLDHSMGRAAA</sequence>
<gene>
    <name evidence="1" type="ORF">JF290_16335</name>
</gene>